<proteinExistence type="predicted"/>
<evidence type="ECO:0008006" key="3">
    <source>
        <dbReference type="Google" id="ProtNLM"/>
    </source>
</evidence>
<dbReference type="AlphaFoldDB" id="A0A554X7E4"/>
<dbReference type="PROSITE" id="PS51257">
    <property type="entry name" value="PROKAR_LIPOPROTEIN"/>
    <property type="match status" value="1"/>
</dbReference>
<dbReference type="Proteomes" id="UP000318294">
    <property type="component" value="Unassembled WGS sequence"/>
</dbReference>
<reference evidence="1 2" key="1">
    <citation type="submission" date="2019-07" db="EMBL/GenBank/DDBJ databases">
        <title>Tepidimonas charontis SPSP-6 draft genome.</title>
        <authorList>
            <person name="Da Costa M.S."/>
            <person name="Froufe H.J.C."/>
            <person name="Egas C."/>
            <person name="Albuquerque L."/>
        </authorList>
    </citation>
    <scope>NUCLEOTIDE SEQUENCE [LARGE SCALE GENOMIC DNA]</scope>
    <source>
        <strain evidence="1 2">SPSP-6</strain>
    </source>
</reference>
<evidence type="ECO:0000313" key="1">
    <source>
        <dbReference type="EMBL" id="TSE31753.1"/>
    </source>
</evidence>
<protein>
    <recommendedName>
        <fullName evidence="3">Lipoprotein</fullName>
    </recommendedName>
</protein>
<dbReference type="RefSeq" id="WP_144329098.1">
    <property type="nucleotide sequence ID" value="NZ_VJON01000043.1"/>
</dbReference>
<name>A0A554X7E4_9BURK</name>
<dbReference type="OrthoDB" id="8562564at2"/>
<comment type="caution">
    <text evidence="1">The sequence shown here is derived from an EMBL/GenBank/DDBJ whole genome shotgun (WGS) entry which is preliminary data.</text>
</comment>
<accession>A0A554X7E4</accession>
<keyword evidence="2" id="KW-1185">Reference proteome</keyword>
<sequence>MRGRARRWLLGVWTLALAGCAATPVPAWRLELRQAVEQATAAALEGQQRAAQHQWRRAQTVAAATGQADVLARVALLRCAVDQAALVWHGCPQAAPYLTDASAAEHAYAAYLGAVPAPTEPAQVQATLAQLPAAQRPLAQALWAASGAEAPLTPQLRAIDDPLARLVAGGVAWRAGRLDAAGVAVLVETASEQGWRRPLAAWLAVQAELAERQGAQTEAAAARRRLEWVLQTEVRASQGAAAPAPQ</sequence>
<dbReference type="EMBL" id="VJON01000043">
    <property type="protein sequence ID" value="TSE31753.1"/>
    <property type="molecule type" value="Genomic_DNA"/>
</dbReference>
<evidence type="ECO:0000313" key="2">
    <source>
        <dbReference type="Proteomes" id="UP000318294"/>
    </source>
</evidence>
<organism evidence="1 2">
    <name type="scientific">Tepidimonas charontis</name>
    <dbReference type="NCBI Taxonomy" id="2267262"/>
    <lineage>
        <taxon>Bacteria</taxon>
        <taxon>Pseudomonadati</taxon>
        <taxon>Pseudomonadota</taxon>
        <taxon>Betaproteobacteria</taxon>
        <taxon>Burkholderiales</taxon>
        <taxon>Tepidimonas</taxon>
    </lineage>
</organism>
<gene>
    <name evidence="1" type="ORF">Tchar_02233</name>
</gene>